<dbReference type="EnsemblPlants" id="OB09G10140.1">
    <property type="protein sequence ID" value="OB09G10140.1"/>
    <property type="gene ID" value="OB09G10140"/>
</dbReference>
<dbReference type="GO" id="GO:0005524">
    <property type="term" value="F:ATP binding"/>
    <property type="evidence" value="ECO:0007669"/>
    <property type="project" value="UniProtKB-KW"/>
</dbReference>
<keyword evidence="5" id="KW-1185">Reference proteome</keyword>
<sequence>MAIIHRDIKSDNILLDDCMIAKVSDLGASGGLCTDQNGVTKVVQGTFGYMDPEYYQTSKLTDKSDTYSFGAVVVELLTGQKPVKIILDFTSFVNQVKVLEILNPLFHAEGGKDAEAVATCLNWKRQERSSMRQVEIKLRELLQDACQHGPSIMLIEALEDNIVLEVKKCHRSLQKDNSTV</sequence>
<dbReference type="Pfam" id="PF00069">
    <property type="entry name" value="Pkinase"/>
    <property type="match status" value="1"/>
</dbReference>
<dbReference type="InterPro" id="IPR008271">
    <property type="entry name" value="Ser/Thr_kinase_AS"/>
</dbReference>
<dbReference type="InterPro" id="IPR011009">
    <property type="entry name" value="Kinase-like_dom_sf"/>
</dbReference>
<feature type="domain" description="Protein kinase" evidence="3">
    <location>
        <begin position="1"/>
        <end position="142"/>
    </location>
</feature>
<dbReference type="PANTHER" id="PTHR27005">
    <property type="entry name" value="WALL-ASSOCIATED RECEPTOR KINASE-LIKE 21"/>
    <property type="match status" value="1"/>
</dbReference>
<evidence type="ECO:0000256" key="1">
    <source>
        <dbReference type="ARBA" id="ARBA00022741"/>
    </source>
</evidence>
<proteinExistence type="predicted"/>
<dbReference type="GO" id="GO:0005886">
    <property type="term" value="C:plasma membrane"/>
    <property type="evidence" value="ECO:0007669"/>
    <property type="project" value="TreeGrafter"/>
</dbReference>
<keyword evidence="2" id="KW-0067">ATP-binding</keyword>
<dbReference type="Proteomes" id="UP000006038">
    <property type="component" value="Chromosome 9"/>
</dbReference>
<dbReference type="GO" id="GO:0004674">
    <property type="term" value="F:protein serine/threonine kinase activity"/>
    <property type="evidence" value="ECO:0007669"/>
    <property type="project" value="TreeGrafter"/>
</dbReference>
<dbReference type="InterPro" id="IPR045274">
    <property type="entry name" value="WAK-like"/>
</dbReference>
<dbReference type="PROSITE" id="PS50011">
    <property type="entry name" value="PROTEIN_KINASE_DOM"/>
    <property type="match status" value="1"/>
</dbReference>
<dbReference type="AlphaFoldDB" id="J3MVI6"/>
<dbReference type="OMA" id="NTIQGTH"/>
<accession>J3MVI6</accession>
<evidence type="ECO:0000313" key="5">
    <source>
        <dbReference type="Proteomes" id="UP000006038"/>
    </source>
</evidence>
<evidence type="ECO:0000313" key="4">
    <source>
        <dbReference type="EnsemblPlants" id="OB09G10140.1"/>
    </source>
</evidence>
<reference evidence="4" key="2">
    <citation type="submission" date="2013-04" db="UniProtKB">
        <authorList>
            <consortium name="EnsemblPlants"/>
        </authorList>
    </citation>
    <scope>IDENTIFICATION</scope>
</reference>
<dbReference type="PROSITE" id="PS00108">
    <property type="entry name" value="PROTEIN_KINASE_ST"/>
    <property type="match status" value="1"/>
</dbReference>
<dbReference type="SUPFAM" id="SSF56112">
    <property type="entry name" value="Protein kinase-like (PK-like)"/>
    <property type="match status" value="1"/>
</dbReference>
<dbReference type="Gene3D" id="1.10.510.10">
    <property type="entry name" value="Transferase(Phosphotransferase) domain 1"/>
    <property type="match status" value="1"/>
</dbReference>
<organism evidence="4">
    <name type="scientific">Oryza brachyantha</name>
    <name type="common">malo sina</name>
    <dbReference type="NCBI Taxonomy" id="4533"/>
    <lineage>
        <taxon>Eukaryota</taxon>
        <taxon>Viridiplantae</taxon>
        <taxon>Streptophyta</taxon>
        <taxon>Embryophyta</taxon>
        <taxon>Tracheophyta</taxon>
        <taxon>Spermatophyta</taxon>
        <taxon>Magnoliopsida</taxon>
        <taxon>Liliopsida</taxon>
        <taxon>Poales</taxon>
        <taxon>Poaceae</taxon>
        <taxon>BOP clade</taxon>
        <taxon>Oryzoideae</taxon>
        <taxon>Oryzeae</taxon>
        <taxon>Oryzinae</taxon>
        <taxon>Oryza</taxon>
    </lineage>
</organism>
<evidence type="ECO:0000259" key="3">
    <source>
        <dbReference type="PROSITE" id="PS50011"/>
    </source>
</evidence>
<dbReference type="Gramene" id="OB09G10140.1">
    <property type="protein sequence ID" value="OB09G10140.1"/>
    <property type="gene ID" value="OB09G10140"/>
</dbReference>
<keyword evidence="1" id="KW-0547">Nucleotide-binding</keyword>
<dbReference type="PANTHER" id="PTHR27005:SF493">
    <property type="entry name" value="OS09G0482640 PROTEIN"/>
    <property type="match status" value="1"/>
</dbReference>
<protein>
    <recommendedName>
        <fullName evidence="3">Protein kinase domain-containing protein</fullName>
    </recommendedName>
</protein>
<dbReference type="GO" id="GO:0007166">
    <property type="term" value="P:cell surface receptor signaling pathway"/>
    <property type="evidence" value="ECO:0007669"/>
    <property type="project" value="InterPro"/>
</dbReference>
<name>J3MVI6_ORYBR</name>
<reference evidence="4" key="1">
    <citation type="journal article" date="2013" name="Nat. Commun.">
        <title>Whole-genome sequencing of Oryza brachyantha reveals mechanisms underlying Oryza genome evolution.</title>
        <authorList>
            <person name="Chen J."/>
            <person name="Huang Q."/>
            <person name="Gao D."/>
            <person name="Wang J."/>
            <person name="Lang Y."/>
            <person name="Liu T."/>
            <person name="Li B."/>
            <person name="Bai Z."/>
            <person name="Luis Goicoechea J."/>
            <person name="Liang C."/>
            <person name="Chen C."/>
            <person name="Zhang W."/>
            <person name="Sun S."/>
            <person name="Liao Y."/>
            <person name="Zhang X."/>
            <person name="Yang L."/>
            <person name="Song C."/>
            <person name="Wang M."/>
            <person name="Shi J."/>
            <person name="Liu G."/>
            <person name="Liu J."/>
            <person name="Zhou H."/>
            <person name="Zhou W."/>
            <person name="Yu Q."/>
            <person name="An N."/>
            <person name="Chen Y."/>
            <person name="Cai Q."/>
            <person name="Wang B."/>
            <person name="Liu B."/>
            <person name="Min J."/>
            <person name="Huang Y."/>
            <person name="Wu H."/>
            <person name="Li Z."/>
            <person name="Zhang Y."/>
            <person name="Yin Y."/>
            <person name="Song W."/>
            <person name="Jiang J."/>
            <person name="Jackson S.A."/>
            <person name="Wing R.A."/>
            <person name="Wang J."/>
            <person name="Chen M."/>
        </authorList>
    </citation>
    <scope>NUCLEOTIDE SEQUENCE [LARGE SCALE GENOMIC DNA]</scope>
    <source>
        <strain evidence="4">cv. IRGC 101232</strain>
    </source>
</reference>
<evidence type="ECO:0000256" key="2">
    <source>
        <dbReference type="ARBA" id="ARBA00022840"/>
    </source>
</evidence>
<dbReference type="InterPro" id="IPR000719">
    <property type="entry name" value="Prot_kinase_dom"/>
</dbReference>
<dbReference type="HOGENOM" id="CLU_000288_21_4_1"/>